<dbReference type="SUPFAM" id="SSF109998">
    <property type="entry name" value="Triger factor/SurA peptide-binding domain-like"/>
    <property type="match status" value="1"/>
</dbReference>
<proteinExistence type="predicted"/>
<evidence type="ECO:0000256" key="5">
    <source>
        <dbReference type="ARBA" id="ARBA00023235"/>
    </source>
</evidence>
<dbReference type="PANTHER" id="PTHR47245:SF1">
    <property type="entry name" value="FOLDASE PROTEIN PRSA"/>
    <property type="match status" value="1"/>
</dbReference>
<dbReference type="InterPro" id="IPR050245">
    <property type="entry name" value="PrsA_foldase"/>
</dbReference>
<evidence type="ECO:0000256" key="6">
    <source>
        <dbReference type="SAM" id="Phobius"/>
    </source>
</evidence>
<evidence type="ECO:0000313" key="8">
    <source>
        <dbReference type="Proteomes" id="UP000176631"/>
    </source>
</evidence>
<evidence type="ECO:0000256" key="4">
    <source>
        <dbReference type="ARBA" id="ARBA00023110"/>
    </source>
</evidence>
<keyword evidence="3" id="KW-0732">Signal</keyword>
<accession>A0A1G1W5L7</accession>
<dbReference type="Proteomes" id="UP000176631">
    <property type="component" value="Unassembled WGS sequence"/>
</dbReference>
<keyword evidence="4" id="KW-0697">Rotamase</keyword>
<dbReference type="PANTHER" id="PTHR47245">
    <property type="entry name" value="PEPTIDYLPROLYL ISOMERASE"/>
    <property type="match status" value="1"/>
</dbReference>
<name>A0A1G1W5L7_9BACT</name>
<reference evidence="7 8" key="1">
    <citation type="journal article" date="2016" name="Nat. Commun.">
        <title>Thousands of microbial genomes shed light on interconnected biogeochemical processes in an aquifer system.</title>
        <authorList>
            <person name="Anantharaman K."/>
            <person name="Brown C.T."/>
            <person name="Hug L.A."/>
            <person name="Sharon I."/>
            <person name="Castelle C.J."/>
            <person name="Probst A.J."/>
            <person name="Thomas B.C."/>
            <person name="Singh A."/>
            <person name="Wilkins M.J."/>
            <person name="Karaoz U."/>
            <person name="Brodie E.L."/>
            <person name="Williams K.H."/>
            <person name="Hubbard S.S."/>
            <person name="Banfield J.F."/>
        </authorList>
    </citation>
    <scope>NUCLEOTIDE SEQUENCE [LARGE SCALE GENOMIC DNA]</scope>
</reference>
<dbReference type="AlphaFoldDB" id="A0A1G1W5L7"/>
<dbReference type="GO" id="GO:0003755">
    <property type="term" value="F:peptidyl-prolyl cis-trans isomerase activity"/>
    <property type="evidence" value="ECO:0007669"/>
    <property type="project" value="UniProtKB-KW"/>
</dbReference>
<keyword evidence="6" id="KW-0472">Membrane</keyword>
<dbReference type="InterPro" id="IPR027304">
    <property type="entry name" value="Trigger_fact/SurA_dom_sf"/>
</dbReference>
<keyword evidence="6" id="KW-1133">Transmembrane helix</keyword>
<dbReference type="EC" id="5.2.1.8" evidence="2"/>
<dbReference type="Gene3D" id="1.10.4030.10">
    <property type="entry name" value="Porin chaperone SurA, peptide-binding domain"/>
    <property type="match status" value="1"/>
</dbReference>
<evidence type="ECO:0000313" key="7">
    <source>
        <dbReference type="EMBL" id="OGY22948.1"/>
    </source>
</evidence>
<keyword evidence="5" id="KW-0413">Isomerase</keyword>
<comment type="catalytic activity">
    <reaction evidence="1">
        <text>[protein]-peptidylproline (omega=180) = [protein]-peptidylproline (omega=0)</text>
        <dbReference type="Rhea" id="RHEA:16237"/>
        <dbReference type="Rhea" id="RHEA-COMP:10747"/>
        <dbReference type="Rhea" id="RHEA-COMP:10748"/>
        <dbReference type="ChEBI" id="CHEBI:83833"/>
        <dbReference type="ChEBI" id="CHEBI:83834"/>
        <dbReference type="EC" id="5.2.1.8"/>
    </reaction>
</comment>
<dbReference type="STRING" id="1802593.A2172_03375"/>
<sequence>MATAKKISETQETSLNDKKSLTSGFLNFGSWRKNIAKSYGKRPNFYKGGFVLVLIIVVLGTILWFNKGLIVAGNVNGQIVTTPQFYNKLVKADGTAVFDSLVQEILIKQEASKKRIKATKEDIDKKVAEIEKGLGGKENLDVALTQNNTTMEQLRDQLEIQILVEKILADQIKIADSEITKYIADNKATNPDITRDQAQQQVKNQKLSDKFTTWYNDLKAKAKIYKFF</sequence>
<protein>
    <recommendedName>
        <fullName evidence="2">peptidylprolyl isomerase</fullName>
        <ecNumber evidence="2">5.2.1.8</ecNumber>
    </recommendedName>
</protein>
<gene>
    <name evidence="7" type="ORF">A2172_03375</name>
</gene>
<feature type="transmembrane region" description="Helical" evidence="6">
    <location>
        <begin position="45"/>
        <end position="65"/>
    </location>
</feature>
<comment type="caution">
    <text evidence="7">The sequence shown here is derived from an EMBL/GenBank/DDBJ whole genome shotgun (WGS) entry which is preliminary data.</text>
</comment>
<evidence type="ECO:0000256" key="3">
    <source>
        <dbReference type="ARBA" id="ARBA00022729"/>
    </source>
</evidence>
<evidence type="ECO:0000256" key="2">
    <source>
        <dbReference type="ARBA" id="ARBA00013194"/>
    </source>
</evidence>
<organism evidence="7 8">
    <name type="scientific">Candidatus Woykebacteria bacterium RBG_13_40_15</name>
    <dbReference type="NCBI Taxonomy" id="1802593"/>
    <lineage>
        <taxon>Bacteria</taxon>
        <taxon>Candidatus Woykeibacteriota</taxon>
    </lineage>
</organism>
<dbReference type="EMBL" id="MHCP01000030">
    <property type="protein sequence ID" value="OGY22948.1"/>
    <property type="molecule type" value="Genomic_DNA"/>
</dbReference>
<evidence type="ECO:0000256" key="1">
    <source>
        <dbReference type="ARBA" id="ARBA00000971"/>
    </source>
</evidence>
<keyword evidence="6" id="KW-0812">Transmembrane</keyword>